<evidence type="ECO:0000256" key="5">
    <source>
        <dbReference type="PROSITE-ProRule" id="PRU10137"/>
    </source>
</evidence>
<protein>
    <recommendedName>
        <fullName evidence="11">Resolvase</fullName>
    </recommendedName>
</protein>
<gene>
    <name evidence="9" type="ORF">AN957_19230</name>
</gene>
<dbReference type="STRING" id="1637975.AN957_19230"/>
<dbReference type="GO" id="GO:0000150">
    <property type="term" value="F:DNA strand exchange activity"/>
    <property type="evidence" value="ECO:0007669"/>
    <property type="project" value="InterPro"/>
</dbReference>
<dbReference type="Gene3D" id="3.90.1750.20">
    <property type="entry name" value="Putative Large Serine Recombinase, Chain B, Domain 2"/>
    <property type="match status" value="1"/>
</dbReference>
<dbReference type="PROSITE" id="PS51737">
    <property type="entry name" value="RECOMBINASE_DNA_BIND"/>
    <property type="match status" value="1"/>
</dbReference>
<evidence type="ECO:0000259" key="8">
    <source>
        <dbReference type="PROSITE" id="PS51737"/>
    </source>
</evidence>
<keyword evidence="6" id="KW-0175">Coiled coil</keyword>
<dbReference type="RefSeq" id="WP_056685704.1">
    <property type="nucleotide sequence ID" value="NZ_LJIX01000006.1"/>
</dbReference>
<dbReference type="InterPro" id="IPR025827">
    <property type="entry name" value="Zn_ribbon_recom_dom"/>
</dbReference>
<evidence type="ECO:0000313" key="10">
    <source>
        <dbReference type="Proteomes" id="UP000050996"/>
    </source>
</evidence>
<dbReference type="SMART" id="SM00857">
    <property type="entry name" value="Resolvase"/>
    <property type="match status" value="1"/>
</dbReference>
<dbReference type="AlphaFoldDB" id="A0A0Q3VHJ6"/>
<keyword evidence="1" id="KW-0229">DNA integration</keyword>
<dbReference type="Pfam" id="PF00239">
    <property type="entry name" value="Resolvase"/>
    <property type="match status" value="1"/>
</dbReference>
<evidence type="ECO:0000256" key="1">
    <source>
        <dbReference type="ARBA" id="ARBA00022908"/>
    </source>
</evidence>
<dbReference type="InterPro" id="IPR038109">
    <property type="entry name" value="DNA_bind_recomb_sf"/>
</dbReference>
<sequence length="483" mass="56903">MRVAAYIRVSTQMQVEEGYSLSAQKERLKAFAFSQNWEIVQFYVDEGISAKDMERPELKRMLEGVKEKLFDIVLVYKLDRLTRSVIDLDRMLKIFSDHEVMFKSATEVYDTTTATGRLFIRLVASMAQWERENLGERVRMGMDEKAREGKWVINLPPYGYEKDGDYLKIIESEAAVVRKIYEMYMTGKYGIAKIARLLNEEDLTSKKNNTWQYNTVSYILRNPLYIGTMRYNYRVNKEQYFEIENAVPAIIDEVSFQRVQAIINSRKTKHPRSATSKFIFTGVLRCSRCGGCMAGKYSISKRGDKKYHSYNYYCHNSKFGSCDQPLINQNYLEHQFLNRISHWNLNKEVNEAIIEDKKSVDNTDSIANINKEIEEIKKRRSKWQYAWVNEMISDEDFKKRTNEENKKEKMLLEELEALTKIENPIMDNYNIVDILSDIQLNWSNLEIHEKKQLVHLTFKTISVNKIKKLQKPESVEIVDFDFL</sequence>
<evidence type="ECO:0000256" key="4">
    <source>
        <dbReference type="PIRSR" id="PIRSR606118-50"/>
    </source>
</evidence>
<keyword evidence="3" id="KW-0233">DNA recombination</keyword>
<evidence type="ECO:0008006" key="11">
    <source>
        <dbReference type="Google" id="ProtNLM"/>
    </source>
</evidence>
<evidence type="ECO:0000313" key="9">
    <source>
        <dbReference type="EMBL" id="KQL20506.1"/>
    </source>
</evidence>
<feature type="domain" description="Recombinase" evidence="8">
    <location>
        <begin position="157"/>
        <end position="269"/>
    </location>
</feature>
<dbReference type="PANTHER" id="PTHR30461">
    <property type="entry name" value="DNA-INVERTASE FROM LAMBDOID PROPHAGE"/>
    <property type="match status" value="1"/>
</dbReference>
<dbReference type="PROSITE" id="PS00397">
    <property type="entry name" value="RECOMBINASES_1"/>
    <property type="match status" value="1"/>
</dbReference>
<dbReference type="InterPro" id="IPR006119">
    <property type="entry name" value="Resolv_N"/>
</dbReference>
<name>A0A0Q3VHJ6_9BACI</name>
<keyword evidence="2" id="KW-0238">DNA-binding</keyword>
<dbReference type="GO" id="GO:0015074">
    <property type="term" value="P:DNA integration"/>
    <property type="evidence" value="ECO:0007669"/>
    <property type="project" value="UniProtKB-KW"/>
</dbReference>
<dbReference type="PROSITE" id="PS51736">
    <property type="entry name" value="RECOMBINASES_3"/>
    <property type="match status" value="1"/>
</dbReference>
<reference evidence="9 10" key="1">
    <citation type="submission" date="2015-09" db="EMBL/GenBank/DDBJ databases">
        <title>Genome sequencing project for genomic taxonomy and phylogenomics of Bacillus-like bacteria.</title>
        <authorList>
            <person name="Liu B."/>
            <person name="Wang J."/>
            <person name="Zhu Y."/>
            <person name="Liu G."/>
            <person name="Chen Q."/>
            <person name="Chen Z."/>
            <person name="Lan J."/>
            <person name="Che J."/>
            <person name="Ge C."/>
            <person name="Shi H."/>
            <person name="Pan Z."/>
            <person name="Liu X."/>
        </authorList>
    </citation>
    <scope>NUCLEOTIDE SEQUENCE [LARGE SCALE GENOMIC DNA]</scope>
    <source>
        <strain evidence="9 10">FJAT-18043</strain>
    </source>
</reference>
<dbReference type="InterPro" id="IPR036162">
    <property type="entry name" value="Resolvase-like_N_sf"/>
</dbReference>
<comment type="caution">
    <text evidence="9">The sequence shown here is derived from an EMBL/GenBank/DDBJ whole genome shotgun (WGS) entry which is preliminary data.</text>
</comment>
<dbReference type="Proteomes" id="UP000050996">
    <property type="component" value="Unassembled WGS sequence"/>
</dbReference>
<dbReference type="CDD" id="cd00338">
    <property type="entry name" value="Ser_Recombinase"/>
    <property type="match status" value="1"/>
</dbReference>
<evidence type="ECO:0000256" key="2">
    <source>
        <dbReference type="ARBA" id="ARBA00023125"/>
    </source>
</evidence>
<accession>A0A0Q3VHJ6</accession>
<evidence type="ECO:0000256" key="3">
    <source>
        <dbReference type="ARBA" id="ARBA00023172"/>
    </source>
</evidence>
<dbReference type="EMBL" id="LJIX01000006">
    <property type="protein sequence ID" value="KQL20506.1"/>
    <property type="molecule type" value="Genomic_DNA"/>
</dbReference>
<keyword evidence="10" id="KW-1185">Reference proteome</keyword>
<dbReference type="InterPro" id="IPR006118">
    <property type="entry name" value="Recombinase_CS"/>
</dbReference>
<evidence type="ECO:0000256" key="6">
    <source>
        <dbReference type="SAM" id="Coils"/>
    </source>
</evidence>
<feature type="domain" description="Resolvase/invertase-type recombinase catalytic" evidence="7">
    <location>
        <begin position="2"/>
        <end position="149"/>
    </location>
</feature>
<evidence type="ECO:0000259" key="7">
    <source>
        <dbReference type="PROSITE" id="PS51736"/>
    </source>
</evidence>
<dbReference type="InterPro" id="IPR011109">
    <property type="entry name" value="DNA_bind_recombinase_dom"/>
</dbReference>
<proteinExistence type="predicted"/>
<dbReference type="InterPro" id="IPR050639">
    <property type="entry name" value="SSR_resolvase"/>
</dbReference>
<dbReference type="SUPFAM" id="SSF53041">
    <property type="entry name" value="Resolvase-like"/>
    <property type="match status" value="1"/>
</dbReference>
<organism evidence="9 10">
    <name type="scientific">Cytobacillus solani</name>
    <dbReference type="NCBI Taxonomy" id="1637975"/>
    <lineage>
        <taxon>Bacteria</taxon>
        <taxon>Bacillati</taxon>
        <taxon>Bacillota</taxon>
        <taxon>Bacilli</taxon>
        <taxon>Bacillales</taxon>
        <taxon>Bacillaceae</taxon>
        <taxon>Cytobacillus</taxon>
    </lineage>
</organism>
<feature type="coiled-coil region" evidence="6">
    <location>
        <begin position="366"/>
        <end position="418"/>
    </location>
</feature>
<dbReference type="PANTHER" id="PTHR30461:SF23">
    <property type="entry name" value="DNA RECOMBINASE-RELATED"/>
    <property type="match status" value="1"/>
</dbReference>
<dbReference type="Pfam" id="PF07508">
    <property type="entry name" value="Recombinase"/>
    <property type="match status" value="1"/>
</dbReference>
<feature type="active site" description="O-(5'-phospho-DNA)-serine intermediate" evidence="4 5">
    <location>
        <position position="10"/>
    </location>
</feature>
<dbReference type="Pfam" id="PF13408">
    <property type="entry name" value="Zn_ribbon_recom"/>
    <property type="match status" value="1"/>
</dbReference>
<dbReference type="GO" id="GO:0003677">
    <property type="term" value="F:DNA binding"/>
    <property type="evidence" value="ECO:0007669"/>
    <property type="project" value="UniProtKB-KW"/>
</dbReference>
<dbReference type="Gene3D" id="3.40.50.1390">
    <property type="entry name" value="Resolvase, N-terminal catalytic domain"/>
    <property type="match status" value="1"/>
</dbReference>